<gene>
    <name evidence="2" type="primary">ND6</name>
</gene>
<sequence>MLMKLLMGMSLCFIMSSMTLNSPILMALNILLVSIMLAMMMSIMVSSWYAILMFLIYIGGMMIMFSYFIALTPNQTLKMKSYFAINMMTLSLILPPMIFFMNNLNIKNNMMMCYDLYLMNMKPITMMMILILLMMLLIIVKLVKISSGPLRPFN</sequence>
<feature type="transmembrane region" description="Helical" evidence="1">
    <location>
        <begin position="20"/>
        <end position="41"/>
    </location>
</feature>
<accession>A0A343B6W4</accession>
<dbReference type="AlphaFoldDB" id="A0A343B6W4"/>
<dbReference type="GeneID" id="33362745"/>
<geneLocation type="mitochondrion" evidence="2"/>
<keyword evidence="1" id="KW-1133">Transmembrane helix</keyword>
<feature type="transmembrane region" description="Helical" evidence="1">
    <location>
        <begin position="82"/>
        <end position="104"/>
    </location>
</feature>
<dbReference type="EMBL" id="KY474378">
    <property type="protein sequence ID" value="AQT26247.1"/>
    <property type="molecule type" value="Genomic_DNA"/>
</dbReference>
<feature type="transmembrane region" description="Helical" evidence="1">
    <location>
        <begin position="47"/>
        <end position="70"/>
    </location>
</feature>
<dbReference type="RefSeq" id="YP_009400209.1">
    <property type="nucleotide sequence ID" value="NC_035308.1"/>
</dbReference>
<keyword evidence="2" id="KW-0496">Mitochondrion</keyword>
<dbReference type="CTD" id="4541"/>
<name>A0A343B6W4_9ANNE</name>
<evidence type="ECO:0000256" key="1">
    <source>
        <dbReference type="SAM" id="Phobius"/>
    </source>
</evidence>
<reference evidence="2" key="1">
    <citation type="submission" date="2017-01" db="EMBL/GenBank/DDBJ databases">
        <authorList>
            <person name="Mah S.A."/>
            <person name="Swanson W.J."/>
            <person name="Moy G.W."/>
            <person name="Vacquier V.D."/>
        </authorList>
    </citation>
    <scope>NUCLEOTIDE SEQUENCE</scope>
</reference>
<protein>
    <submittedName>
        <fullName evidence="2">NADH dehydrogenase subunit 6</fullName>
    </submittedName>
</protein>
<feature type="transmembrane region" description="Helical" evidence="1">
    <location>
        <begin position="124"/>
        <end position="143"/>
    </location>
</feature>
<organism evidence="2">
    <name type="scientific">Pterobdella arugamensis</name>
    <dbReference type="NCBI Taxonomy" id="3410361"/>
    <lineage>
        <taxon>Eukaryota</taxon>
        <taxon>Metazoa</taxon>
        <taxon>Spiralia</taxon>
        <taxon>Lophotrochozoa</taxon>
        <taxon>Annelida</taxon>
        <taxon>Clitellata</taxon>
        <taxon>Hirudinea</taxon>
        <taxon>Hirudinida</taxon>
        <taxon>Oceanobdelliformes</taxon>
        <taxon>Piscicolidae</taxon>
        <taxon>Pterobdella</taxon>
    </lineage>
</organism>
<keyword evidence="1" id="KW-0812">Transmembrane</keyword>
<evidence type="ECO:0000313" key="2">
    <source>
        <dbReference type="EMBL" id="AQT26247.1"/>
    </source>
</evidence>
<keyword evidence="1" id="KW-0472">Membrane</keyword>
<proteinExistence type="predicted"/>